<keyword evidence="2" id="KW-1185">Reference proteome</keyword>
<dbReference type="Proteomes" id="UP000054324">
    <property type="component" value="Unassembled WGS sequence"/>
</dbReference>
<dbReference type="GeneID" id="20316580"/>
<dbReference type="RefSeq" id="XP_009164889.1">
    <property type="nucleotide sequence ID" value="XM_009166625.1"/>
</dbReference>
<proteinExistence type="predicted"/>
<protein>
    <submittedName>
        <fullName evidence="1">Uncharacterized protein</fullName>
    </submittedName>
</protein>
<dbReference type="AlphaFoldDB" id="A0A074ZV41"/>
<sequence>MRVVGRTDCTKAISVSYVTDQTQRSSCGLPFRSALQKIRNPPTIVVPPNPYKDITRLEENAYYLCEFRQIPAC</sequence>
<accession>A0A074ZV41</accession>
<dbReference type="EMBL" id="KL596647">
    <property type="protein sequence ID" value="KER31338.1"/>
    <property type="molecule type" value="Genomic_DNA"/>
</dbReference>
<evidence type="ECO:0000313" key="1">
    <source>
        <dbReference type="EMBL" id="KER31338.1"/>
    </source>
</evidence>
<reference evidence="1 2" key="1">
    <citation type="submission" date="2013-11" db="EMBL/GenBank/DDBJ databases">
        <title>Opisthorchis viverrini - life in the bile duct.</title>
        <authorList>
            <person name="Young N.D."/>
            <person name="Nagarajan N."/>
            <person name="Lin S.J."/>
            <person name="Korhonen P.K."/>
            <person name="Jex A.R."/>
            <person name="Hall R.S."/>
            <person name="Safavi-Hemami H."/>
            <person name="Kaewkong W."/>
            <person name="Bertrand D."/>
            <person name="Gao S."/>
            <person name="Seet Q."/>
            <person name="Wongkham S."/>
            <person name="Teh B.T."/>
            <person name="Wongkham C."/>
            <person name="Intapan P.M."/>
            <person name="Maleewong W."/>
            <person name="Yang X."/>
            <person name="Hu M."/>
            <person name="Wang Z."/>
            <person name="Hofmann A."/>
            <person name="Sternberg P.W."/>
            <person name="Tan P."/>
            <person name="Wang J."/>
            <person name="Gasser R.B."/>
        </authorList>
    </citation>
    <scope>NUCLEOTIDE SEQUENCE [LARGE SCALE GENOMIC DNA]</scope>
</reference>
<dbReference type="KEGG" id="ovi:T265_02392"/>
<gene>
    <name evidence="1" type="ORF">T265_02392</name>
</gene>
<evidence type="ECO:0000313" key="2">
    <source>
        <dbReference type="Proteomes" id="UP000054324"/>
    </source>
</evidence>
<organism evidence="1 2">
    <name type="scientific">Opisthorchis viverrini</name>
    <name type="common">Southeast Asian liver fluke</name>
    <dbReference type="NCBI Taxonomy" id="6198"/>
    <lineage>
        <taxon>Eukaryota</taxon>
        <taxon>Metazoa</taxon>
        <taxon>Spiralia</taxon>
        <taxon>Lophotrochozoa</taxon>
        <taxon>Platyhelminthes</taxon>
        <taxon>Trematoda</taxon>
        <taxon>Digenea</taxon>
        <taxon>Opisthorchiida</taxon>
        <taxon>Opisthorchiata</taxon>
        <taxon>Opisthorchiidae</taxon>
        <taxon>Opisthorchis</taxon>
    </lineage>
</organism>
<dbReference type="CTD" id="20316580"/>
<name>A0A074ZV41_OPIVI</name>